<gene>
    <name evidence="1" type="ORF">SAMN05421630_115129</name>
</gene>
<reference evidence="1 2" key="1">
    <citation type="submission" date="2016-10" db="EMBL/GenBank/DDBJ databases">
        <authorList>
            <person name="de Groot N.N."/>
        </authorList>
    </citation>
    <scope>NUCLEOTIDE SEQUENCE [LARGE SCALE GENOMIC DNA]</scope>
    <source>
        <strain evidence="1 2">CGMCC 4.5506</strain>
    </source>
</reference>
<organism evidence="1 2">
    <name type="scientific">Prauserella marina</name>
    <dbReference type="NCBI Taxonomy" id="530584"/>
    <lineage>
        <taxon>Bacteria</taxon>
        <taxon>Bacillati</taxon>
        <taxon>Actinomycetota</taxon>
        <taxon>Actinomycetes</taxon>
        <taxon>Pseudonocardiales</taxon>
        <taxon>Pseudonocardiaceae</taxon>
        <taxon>Prauserella</taxon>
    </lineage>
</organism>
<dbReference type="RefSeq" id="WP_091810697.1">
    <property type="nucleotide sequence ID" value="NZ_CP016354.1"/>
</dbReference>
<accession>A0A222W1K1</accession>
<evidence type="ECO:0000313" key="2">
    <source>
        <dbReference type="Proteomes" id="UP000199494"/>
    </source>
</evidence>
<dbReference type="STRING" id="530584.SAMN05421630_115129"/>
<dbReference type="EMBL" id="FMZE01000015">
    <property type="protein sequence ID" value="SDD97724.1"/>
    <property type="molecule type" value="Genomic_DNA"/>
</dbReference>
<dbReference type="OrthoDB" id="5196845at2"/>
<evidence type="ECO:0000313" key="1">
    <source>
        <dbReference type="EMBL" id="SDD97724.1"/>
    </source>
</evidence>
<sequence length="187" mass="20714">MTARSRQSTKLAYVLGEHFGVRVEVAYDGPPSHGGRYGGWIVSWPDGPTTDTMRAEITRRAPRYPAVDTTILRFHRGRTDQGEAAAVVAWLAEHPDRVDELGHNSFLRETAVDETDFPERLDEAVQRRARALLSLDRGGVSPAALAQLGDRVRRGGWEQAMDWLDQLAAVAEGTAGDNIIPVTRRTR</sequence>
<name>A0A222W1K1_9PSEU</name>
<dbReference type="Proteomes" id="UP000199494">
    <property type="component" value="Unassembled WGS sequence"/>
</dbReference>
<dbReference type="AlphaFoldDB" id="A0A222W1K1"/>
<proteinExistence type="predicted"/>
<protein>
    <submittedName>
        <fullName evidence="1">Uncharacterized protein</fullName>
    </submittedName>
</protein>
<dbReference type="KEGG" id="pmad:BAY61_32125"/>
<keyword evidence="2" id="KW-1185">Reference proteome</keyword>